<proteinExistence type="predicted"/>
<evidence type="ECO:0000256" key="1">
    <source>
        <dbReference type="SAM" id="Phobius"/>
    </source>
</evidence>
<accession>A0A2N5V848</accession>
<gene>
    <name evidence="2" type="ORF">PCASD_04161</name>
</gene>
<name>A0A2N5V848_9BASI</name>
<keyword evidence="1" id="KW-0472">Membrane</keyword>
<keyword evidence="1" id="KW-0812">Transmembrane</keyword>
<evidence type="ECO:0000313" key="3">
    <source>
        <dbReference type="Proteomes" id="UP000235392"/>
    </source>
</evidence>
<organism evidence="2 3">
    <name type="scientific">Puccinia coronata f. sp. avenae</name>
    <dbReference type="NCBI Taxonomy" id="200324"/>
    <lineage>
        <taxon>Eukaryota</taxon>
        <taxon>Fungi</taxon>
        <taxon>Dikarya</taxon>
        <taxon>Basidiomycota</taxon>
        <taxon>Pucciniomycotina</taxon>
        <taxon>Pucciniomycetes</taxon>
        <taxon>Pucciniales</taxon>
        <taxon>Pucciniaceae</taxon>
        <taxon>Puccinia</taxon>
    </lineage>
</organism>
<dbReference type="Proteomes" id="UP000235392">
    <property type="component" value="Unassembled WGS sequence"/>
</dbReference>
<protein>
    <submittedName>
        <fullName evidence="2">Uncharacterized protein</fullName>
    </submittedName>
</protein>
<sequence>MAQALIPLERRADRNNSNAAFTKKPLRNEIEWANFQRHLSQSFPGTSADLPFSKNRIKSGVRIKSALWPASIYGILQKSLQACLAQLFIIPLVVHFSITVLVISRVRNSIGQAIDQAG</sequence>
<dbReference type="EMBL" id="PGCI01000042">
    <property type="protein sequence ID" value="PLW46177.1"/>
    <property type="molecule type" value="Genomic_DNA"/>
</dbReference>
<evidence type="ECO:0000313" key="2">
    <source>
        <dbReference type="EMBL" id="PLW46177.1"/>
    </source>
</evidence>
<reference evidence="2 3" key="1">
    <citation type="submission" date="2017-11" db="EMBL/GenBank/DDBJ databases">
        <title>De novo assembly and phasing of dikaryotic genomes from two isolates of Puccinia coronata f. sp. avenae, the causal agent of oat crown rust.</title>
        <authorList>
            <person name="Miller M.E."/>
            <person name="Zhang Y."/>
            <person name="Omidvar V."/>
            <person name="Sperschneider J."/>
            <person name="Schwessinger B."/>
            <person name="Raley C."/>
            <person name="Palmer J.M."/>
            <person name="Garnica D."/>
            <person name="Upadhyaya N."/>
            <person name="Rathjen J."/>
            <person name="Taylor J.M."/>
            <person name="Park R.F."/>
            <person name="Dodds P.N."/>
            <person name="Hirsch C.D."/>
            <person name="Kianian S.F."/>
            <person name="Figueroa M."/>
        </authorList>
    </citation>
    <scope>NUCLEOTIDE SEQUENCE [LARGE SCALE GENOMIC DNA]</scope>
    <source>
        <strain evidence="2">12SD80</strain>
    </source>
</reference>
<keyword evidence="1" id="KW-1133">Transmembrane helix</keyword>
<feature type="transmembrane region" description="Helical" evidence="1">
    <location>
        <begin position="84"/>
        <end position="103"/>
    </location>
</feature>
<comment type="caution">
    <text evidence="2">The sequence shown here is derived from an EMBL/GenBank/DDBJ whole genome shotgun (WGS) entry which is preliminary data.</text>
</comment>
<dbReference type="AlphaFoldDB" id="A0A2N5V848"/>